<dbReference type="PANTHER" id="PTHR46223">
    <property type="entry name" value="HISTONE-LYSINE N-METHYLTRANSFERASE SUV39H"/>
    <property type="match status" value="1"/>
</dbReference>
<dbReference type="Pfam" id="PF00856">
    <property type="entry name" value="SET"/>
    <property type="match status" value="1"/>
</dbReference>
<gene>
    <name evidence="11" type="ORF">LECACI_7A008667</name>
</gene>
<dbReference type="SMART" id="SM00317">
    <property type="entry name" value="SET"/>
    <property type="match status" value="1"/>
</dbReference>
<dbReference type="InterPro" id="IPR046341">
    <property type="entry name" value="SET_dom_sf"/>
</dbReference>
<protein>
    <submittedName>
        <fullName evidence="11">Histone-lysine N-methyltransferase SUV39H1</fullName>
    </submittedName>
</protein>
<evidence type="ECO:0000313" key="12">
    <source>
        <dbReference type="Proteomes" id="UP001296104"/>
    </source>
</evidence>
<name>A0AAI8Z6P7_9PEZI</name>
<keyword evidence="6" id="KW-0479">Metal-binding</keyword>
<evidence type="ECO:0000256" key="5">
    <source>
        <dbReference type="ARBA" id="ARBA00022691"/>
    </source>
</evidence>
<feature type="region of interest" description="Disordered" evidence="8">
    <location>
        <begin position="78"/>
        <end position="141"/>
    </location>
</feature>
<evidence type="ECO:0000256" key="8">
    <source>
        <dbReference type="SAM" id="MobiDB-lite"/>
    </source>
</evidence>
<dbReference type="SUPFAM" id="SSF82199">
    <property type="entry name" value="SET domain"/>
    <property type="match status" value="1"/>
</dbReference>
<reference evidence="11" key="1">
    <citation type="submission" date="2023-11" db="EMBL/GenBank/DDBJ databases">
        <authorList>
            <person name="Alioto T."/>
            <person name="Alioto T."/>
            <person name="Gomez Garrido J."/>
        </authorList>
    </citation>
    <scope>NUCLEOTIDE SEQUENCE</scope>
</reference>
<dbReference type="Pfam" id="PF05033">
    <property type="entry name" value="Pre-SET"/>
    <property type="match status" value="1"/>
</dbReference>
<dbReference type="PANTHER" id="PTHR46223:SF3">
    <property type="entry name" value="HISTONE-LYSINE N-METHYLTRANSFERASE SET-23"/>
    <property type="match status" value="1"/>
</dbReference>
<dbReference type="PROSITE" id="PS50868">
    <property type="entry name" value="POST_SET"/>
    <property type="match status" value="1"/>
</dbReference>
<evidence type="ECO:0000256" key="2">
    <source>
        <dbReference type="ARBA" id="ARBA00022454"/>
    </source>
</evidence>
<evidence type="ECO:0000259" key="10">
    <source>
        <dbReference type="PROSITE" id="PS50868"/>
    </source>
</evidence>
<proteinExistence type="predicted"/>
<dbReference type="AlphaFoldDB" id="A0AAI8Z6P7"/>
<keyword evidence="4" id="KW-0808">Transferase</keyword>
<evidence type="ECO:0000256" key="4">
    <source>
        <dbReference type="ARBA" id="ARBA00022679"/>
    </source>
</evidence>
<dbReference type="Proteomes" id="UP001296104">
    <property type="component" value="Unassembled WGS sequence"/>
</dbReference>
<dbReference type="PROSITE" id="PS50280">
    <property type="entry name" value="SET"/>
    <property type="match status" value="1"/>
</dbReference>
<keyword evidence="12" id="KW-1185">Reference proteome</keyword>
<accession>A0AAI8Z6P7</accession>
<sequence>MPRFNAPPPPYARATYALRAKDIVEVLCHRKNAGAEEYLVRWAIGGQAGPRARCSWHTLPELWRVLYLVQEYIESRLQPDRTSETSSDALQLPALPQNRKRKSPDPDHASPRERRGERNEILRPNGLLTPHDNLSQASRASSVMSVGSSLEAAHASSGPDNNELRLYGVTLRKKEGHLLAQKCNESPLLNPSKLPEDWLQTASITPVDQAERFMRQKFLEMIKPVGNVRLENKIDSTTPSLNFTFIDRYVFQNGIYVTPIEAVEGCPAPCRANMGGFCGCEYTQKCGCLEYAAVDEINLQKKDGEVYEAWKKAREDRVHFDSLGLPKRFPYSKKSKDAGAHRPQTLVSYYLESRNIIYECNQNCNCGPVCKSRLVQKGRKVPLTVFKTKDRGWGVKCDEYLVRGEFIDTYLGEVISQEEADRREEKAGEMKNSYFFGLDKFTRDPNYAAFADIDPDDCHVVDGQHMGGPSRFINHSCEPNCRQYTVSYNKNDPYVYNLAFFAYDNIPAGEELTFDYMDGDEEEEEEAVRRREEALRDPANAHKIRCNCGARKCRGFLW</sequence>
<keyword evidence="3" id="KW-0489">Methyltransferase</keyword>
<dbReference type="InterPro" id="IPR007728">
    <property type="entry name" value="Pre-SET_dom"/>
</dbReference>
<dbReference type="GO" id="GO:0005694">
    <property type="term" value="C:chromosome"/>
    <property type="evidence" value="ECO:0007669"/>
    <property type="project" value="UniProtKB-SubCell"/>
</dbReference>
<dbReference type="GO" id="GO:0008270">
    <property type="term" value="F:zinc ion binding"/>
    <property type="evidence" value="ECO:0007669"/>
    <property type="project" value="InterPro"/>
</dbReference>
<keyword evidence="7" id="KW-0862">Zinc</keyword>
<feature type="domain" description="Post-SET" evidence="10">
    <location>
        <begin position="542"/>
        <end position="558"/>
    </location>
</feature>
<evidence type="ECO:0000256" key="6">
    <source>
        <dbReference type="ARBA" id="ARBA00022723"/>
    </source>
</evidence>
<feature type="domain" description="SET" evidence="9">
    <location>
        <begin position="381"/>
        <end position="517"/>
    </location>
</feature>
<evidence type="ECO:0000256" key="1">
    <source>
        <dbReference type="ARBA" id="ARBA00004286"/>
    </source>
</evidence>
<dbReference type="EMBL" id="CAVMBE010000087">
    <property type="protein sequence ID" value="CAK4033509.1"/>
    <property type="molecule type" value="Genomic_DNA"/>
</dbReference>
<evidence type="ECO:0000259" key="9">
    <source>
        <dbReference type="PROSITE" id="PS50280"/>
    </source>
</evidence>
<evidence type="ECO:0000256" key="3">
    <source>
        <dbReference type="ARBA" id="ARBA00022603"/>
    </source>
</evidence>
<evidence type="ECO:0000313" key="11">
    <source>
        <dbReference type="EMBL" id="CAK4033509.1"/>
    </source>
</evidence>
<keyword evidence="5" id="KW-0949">S-adenosyl-L-methionine</keyword>
<dbReference type="Gene3D" id="2.170.270.10">
    <property type="entry name" value="SET domain"/>
    <property type="match status" value="1"/>
</dbReference>
<dbReference type="InterPro" id="IPR050973">
    <property type="entry name" value="H3K9_Histone-Lys_N-MTase"/>
</dbReference>
<feature type="compositionally biased region" description="Basic and acidic residues" evidence="8">
    <location>
        <begin position="103"/>
        <end position="121"/>
    </location>
</feature>
<dbReference type="InterPro" id="IPR001214">
    <property type="entry name" value="SET_dom"/>
</dbReference>
<keyword evidence="2" id="KW-0158">Chromosome</keyword>
<dbReference type="GO" id="GO:0005634">
    <property type="term" value="C:nucleus"/>
    <property type="evidence" value="ECO:0007669"/>
    <property type="project" value="InterPro"/>
</dbReference>
<comment type="subcellular location">
    <subcellularLocation>
        <location evidence="1">Chromosome</location>
    </subcellularLocation>
</comment>
<dbReference type="InterPro" id="IPR003616">
    <property type="entry name" value="Post-SET_dom"/>
</dbReference>
<dbReference type="GO" id="GO:0042054">
    <property type="term" value="F:histone methyltransferase activity"/>
    <property type="evidence" value="ECO:0007669"/>
    <property type="project" value="InterPro"/>
</dbReference>
<comment type="caution">
    <text evidence="11">The sequence shown here is derived from an EMBL/GenBank/DDBJ whole genome shotgun (WGS) entry which is preliminary data.</text>
</comment>
<dbReference type="GO" id="GO:0032259">
    <property type="term" value="P:methylation"/>
    <property type="evidence" value="ECO:0007669"/>
    <property type="project" value="UniProtKB-KW"/>
</dbReference>
<organism evidence="11 12">
    <name type="scientific">Lecanosticta acicola</name>
    <dbReference type="NCBI Taxonomy" id="111012"/>
    <lineage>
        <taxon>Eukaryota</taxon>
        <taxon>Fungi</taxon>
        <taxon>Dikarya</taxon>
        <taxon>Ascomycota</taxon>
        <taxon>Pezizomycotina</taxon>
        <taxon>Dothideomycetes</taxon>
        <taxon>Dothideomycetidae</taxon>
        <taxon>Mycosphaerellales</taxon>
        <taxon>Mycosphaerellaceae</taxon>
        <taxon>Lecanosticta</taxon>
    </lineage>
</organism>
<evidence type="ECO:0000256" key="7">
    <source>
        <dbReference type="ARBA" id="ARBA00022833"/>
    </source>
</evidence>